<dbReference type="SUPFAM" id="SSF48371">
    <property type="entry name" value="ARM repeat"/>
    <property type="match status" value="1"/>
</dbReference>
<dbReference type="SUPFAM" id="SSF54791">
    <property type="entry name" value="Eukaryotic type KH-domain (KH-domain type I)"/>
    <property type="match status" value="1"/>
</dbReference>
<keyword evidence="4" id="KW-0694">RNA-binding</keyword>
<reference evidence="7 8" key="1">
    <citation type="journal article" date="2018" name="Mol. Plant">
        <title>The genome of Artemisia annua provides insight into the evolution of Asteraceae family and artemisinin biosynthesis.</title>
        <authorList>
            <person name="Shen Q."/>
            <person name="Zhang L."/>
            <person name="Liao Z."/>
            <person name="Wang S."/>
            <person name="Yan T."/>
            <person name="Shi P."/>
            <person name="Liu M."/>
            <person name="Fu X."/>
            <person name="Pan Q."/>
            <person name="Wang Y."/>
            <person name="Lv Z."/>
            <person name="Lu X."/>
            <person name="Zhang F."/>
            <person name="Jiang W."/>
            <person name="Ma Y."/>
            <person name="Chen M."/>
            <person name="Hao X."/>
            <person name="Li L."/>
            <person name="Tang Y."/>
            <person name="Lv G."/>
            <person name="Zhou Y."/>
            <person name="Sun X."/>
            <person name="Brodelius P.E."/>
            <person name="Rose J.K.C."/>
            <person name="Tang K."/>
        </authorList>
    </citation>
    <scope>NUCLEOTIDE SEQUENCE [LARGE SCALE GENOMIC DNA]</scope>
    <source>
        <strain evidence="8">cv. Huhao1</strain>
        <tissue evidence="7">Leaf</tissue>
    </source>
</reference>
<dbReference type="InterPro" id="IPR011989">
    <property type="entry name" value="ARM-like"/>
</dbReference>
<evidence type="ECO:0000256" key="2">
    <source>
        <dbReference type="ARBA" id="ARBA00022737"/>
    </source>
</evidence>
<keyword evidence="3" id="KW-0833">Ubl conjugation pathway</keyword>
<dbReference type="InterPro" id="IPR013932">
    <property type="entry name" value="TATA-bd_TIP120"/>
</dbReference>
<feature type="domain" description="TATA-binding protein interacting (TIP20)" evidence="6">
    <location>
        <begin position="125"/>
        <end position="200"/>
    </location>
</feature>
<evidence type="ECO:0000259" key="6">
    <source>
        <dbReference type="Pfam" id="PF08623"/>
    </source>
</evidence>
<dbReference type="STRING" id="35608.A0A2U1KBC3"/>
<dbReference type="Gene3D" id="1.25.10.10">
    <property type="entry name" value="Leucine-rich Repeat Variant"/>
    <property type="match status" value="1"/>
</dbReference>
<dbReference type="OrthoDB" id="6260732at2759"/>
<name>A0A2U1KBC3_ARTAN</name>
<feature type="region of interest" description="Disordered" evidence="5">
    <location>
        <begin position="1"/>
        <end position="23"/>
    </location>
</feature>
<dbReference type="EMBL" id="PKPP01024051">
    <property type="protein sequence ID" value="PWA34051.1"/>
    <property type="molecule type" value="Genomic_DNA"/>
</dbReference>
<sequence>MSNDHGARGTHPRGNGRHYNEHSNLNQSMDSLKLSSNTDHLPTPAQRQSQIVAGNPMAGQNVGKGSTSVKGGIELGRGGRSAIVKNMSVEIVVPQNVIGSVYGENGTNLARLRQVICTSICGFRISDHYDVKMSCHLILSKLADNCPSSVLAVLDSLVDPLHKTVNFRPKQDAVKQEVDRNEDMIRSALRAISSLNHISGGDCSH</sequence>
<dbReference type="AlphaFoldDB" id="A0A2U1KBC3"/>
<keyword evidence="8" id="KW-1185">Reference proteome</keyword>
<evidence type="ECO:0000256" key="3">
    <source>
        <dbReference type="ARBA" id="ARBA00022786"/>
    </source>
</evidence>
<dbReference type="GO" id="GO:0010265">
    <property type="term" value="P:SCF complex assembly"/>
    <property type="evidence" value="ECO:0007669"/>
    <property type="project" value="InterPro"/>
</dbReference>
<evidence type="ECO:0000313" key="8">
    <source>
        <dbReference type="Proteomes" id="UP000245207"/>
    </source>
</evidence>
<proteinExistence type="inferred from homology"/>
<accession>A0A2U1KBC3</accession>
<evidence type="ECO:0000256" key="1">
    <source>
        <dbReference type="ARBA" id="ARBA00007657"/>
    </source>
</evidence>
<comment type="similarity">
    <text evidence="1">Belongs to the CAND family.</text>
</comment>
<comment type="caution">
    <text evidence="7">The sequence shown here is derived from an EMBL/GenBank/DDBJ whole genome shotgun (WGS) entry which is preliminary data.</text>
</comment>
<evidence type="ECO:0000256" key="4">
    <source>
        <dbReference type="PROSITE-ProRule" id="PRU00117"/>
    </source>
</evidence>
<keyword evidence="2" id="KW-0677">Repeat</keyword>
<dbReference type="InterPro" id="IPR016024">
    <property type="entry name" value="ARM-type_fold"/>
</dbReference>
<dbReference type="InterPro" id="IPR036612">
    <property type="entry name" value="KH_dom_type_1_sf"/>
</dbReference>
<dbReference type="PANTHER" id="PTHR12696">
    <property type="entry name" value="TIP120"/>
    <property type="match status" value="1"/>
</dbReference>
<evidence type="ECO:0000256" key="5">
    <source>
        <dbReference type="SAM" id="MobiDB-lite"/>
    </source>
</evidence>
<gene>
    <name evidence="7" type="ORF">CTI12_AA616320</name>
</gene>
<evidence type="ECO:0000313" key="7">
    <source>
        <dbReference type="EMBL" id="PWA34051.1"/>
    </source>
</evidence>
<dbReference type="GO" id="GO:0003723">
    <property type="term" value="F:RNA binding"/>
    <property type="evidence" value="ECO:0007669"/>
    <property type="project" value="UniProtKB-UniRule"/>
</dbReference>
<dbReference type="PROSITE" id="PS50084">
    <property type="entry name" value="KH_TYPE_1"/>
    <property type="match status" value="1"/>
</dbReference>
<organism evidence="7 8">
    <name type="scientific">Artemisia annua</name>
    <name type="common">Sweet wormwood</name>
    <dbReference type="NCBI Taxonomy" id="35608"/>
    <lineage>
        <taxon>Eukaryota</taxon>
        <taxon>Viridiplantae</taxon>
        <taxon>Streptophyta</taxon>
        <taxon>Embryophyta</taxon>
        <taxon>Tracheophyta</taxon>
        <taxon>Spermatophyta</taxon>
        <taxon>Magnoliopsida</taxon>
        <taxon>eudicotyledons</taxon>
        <taxon>Gunneridae</taxon>
        <taxon>Pentapetalae</taxon>
        <taxon>asterids</taxon>
        <taxon>campanulids</taxon>
        <taxon>Asterales</taxon>
        <taxon>Asteraceae</taxon>
        <taxon>Asteroideae</taxon>
        <taxon>Anthemideae</taxon>
        <taxon>Artemisiinae</taxon>
        <taxon>Artemisia</taxon>
    </lineage>
</organism>
<dbReference type="InterPro" id="IPR039852">
    <property type="entry name" value="CAND1/CAND2"/>
</dbReference>
<dbReference type="Pfam" id="PF08623">
    <property type="entry name" value="TIP120"/>
    <property type="match status" value="1"/>
</dbReference>
<dbReference type="Proteomes" id="UP000245207">
    <property type="component" value="Unassembled WGS sequence"/>
</dbReference>
<protein>
    <recommendedName>
        <fullName evidence="6">TATA-binding protein interacting (TIP20) domain-containing protein</fullName>
    </recommendedName>
</protein>